<sequence>MILWILKQFAVNVGIKRALYKFDPMDFETIMMLCVENMADAYKFNPMDFET</sequence>
<reference evidence="1 2" key="1">
    <citation type="submission" date="2013-06" db="EMBL/GenBank/DDBJ databases">
        <title>The Genome Sequence of Campylobacter ureolyticus ACS-301-V-SCH3B.</title>
        <authorList>
            <consortium name="The Broad Institute Genomics Platform"/>
            <person name="Earl A."/>
            <person name="Ward D."/>
            <person name="Feldgarden M."/>
            <person name="Gevers D."/>
            <person name="Saerens B."/>
            <person name="Vaneechoutte M."/>
            <person name="Walker B."/>
            <person name="Young S."/>
            <person name="Zeng Q."/>
            <person name="Gargeya S."/>
            <person name="Fitzgerald M."/>
            <person name="Haas B."/>
            <person name="Abouelleil A."/>
            <person name="Allen A.W."/>
            <person name="Alvarado L."/>
            <person name="Arachchi H.M."/>
            <person name="Berlin A.M."/>
            <person name="Chapman S.B."/>
            <person name="Gainer-Dewar J."/>
            <person name="Goldberg J."/>
            <person name="Griggs A."/>
            <person name="Gujja S."/>
            <person name="Hansen M."/>
            <person name="Howarth C."/>
            <person name="Imamovic A."/>
            <person name="Ireland A."/>
            <person name="Larimer J."/>
            <person name="McCowan C."/>
            <person name="Murphy C."/>
            <person name="Pearson M."/>
            <person name="Poon T.W."/>
            <person name="Priest M."/>
            <person name="Roberts A."/>
            <person name="Saif S."/>
            <person name="Shea T."/>
            <person name="Sisk P."/>
            <person name="Sykes S."/>
            <person name="Wortman J."/>
            <person name="Nusbaum C."/>
            <person name="Birren B."/>
        </authorList>
    </citation>
    <scope>NUCLEOTIDE SEQUENCE [LARGE SCALE GENOMIC DNA]</scope>
    <source>
        <strain evidence="1 2">ACS-301-V-Sch3b</strain>
    </source>
</reference>
<proteinExistence type="predicted"/>
<dbReference type="Proteomes" id="UP000014539">
    <property type="component" value="Unassembled WGS sequence"/>
</dbReference>
<evidence type="ECO:0000313" key="1">
    <source>
        <dbReference type="EMBL" id="EPH07549.1"/>
    </source>
</evidence>
<dbReference type="HOGENOM" id="CLU_3096776_0_0_7"/>
<dbReference type="PATRIC" id="fig|883165.3.peg.1467"/>
<name>S3X9R5_9BACT</name>
<gene>
    <name evidence="1" type="ORF">HMPREF9309_01450</name>
</gene>
<dbReference type="AlphaFoldDB" id="S3X9R5"/>
<organism evidence="1 2">
    <name type="scientific">Campylobacter ureolyticus ACS-301-V-Sch3b</name>
    <dbReference type="NCBI Taxonomy" id="883165"/>
    <lineage>
        <taxon>Bacteria</taxon>
        <taxon>Pseudomonadati</taxon>
        <taxon>Campylobacterota</taxon>
        <taxon>Epsilonproteobacteria</taxon>
        <taxon>Campylobacterales</taxon>
        <taxon>Campylobacteraceae</taxon>
        <taxon>Campylobacter</taxon>
    </lineage>
</organism>
<dbReference type="EMBL" id="AGYD01000014">
    <property type="protein sequence ID" value="EPH07549.1"/>
    <property type="molecule type" value="Genomic_DNA"/>
</dbReference>
<evidence type="ECO:0000313" key="2">
    <source>
        <dbReference type="Proteomes" id="UP000014539"/>
    </source>
</evidence>
<comment type="caution">
    <text evidence="1">The sequence shown here is derived from an EMBL/GenBank/DDBJ whole genome shotgun (WGS) entry which is preliminary data.</text>
</comment>
<accession>S3X9R5</accession>
<keyword evidence="2" id="KW-1185">Reference proteome</keyword>
<protein>
    <submittedName>
        <fullName evidence="1">Uncharacterized protein</fullName>
    </submittedName>
</protein>